<keyword evidence="2" id="KW-1185">Reference proteome</keyword>
<name>A0AA85KLB3_TRIRE</name>
<evidence type="ECO:0000313" key="2">
    <source>
        <dbReference type="Proteomes" id="UP000050795"/>
    </source>
</evidence>
<evidence type="ECO:0000256" key="1">
    <source>
        <dbReference type="SAM" id="MobiDB-lite"/>
    </source>
</evidence>
<protein>
    <submittedName>
        <fullName evidence="3">Uncharacterized protein</fullName>
    </submittedName>
</protein>
<dbReference type="Proteomes" id="UP000050795">
    <property type="component" value="Unassembled WGS sequence"/>
</dbReference>
<organism evidence="2 3">
    <name type="scientific">Trichobilharzia regenti</name>
    <name type="common">Nasal bird schistosome</name>
    <dbReference type="NCBI Taxonomy" id="157069"/>
    <lineage>
        <taxon>Eukaryota</taxon>
        <taxon>Metazoa</taxon>
        <taxon>Spiralia</taxon>
        <taxon>Lophotrochozoa</taxon>
        <taxon>Platyhelminthes</taxon>
        <taxon>Trematoda</taxon>
        <taxon>Digenea</taxon>
        <taxon>Strigeidida</taxon>
        <taxon>Schistosomatoidea</taxon>
        <taxon>Schistosomatidae</taxon>
        <taxon>Trichobilharzia</taxon>
    </lineage>
</organism>
<reference evidence="3" key="2">
    <citation type="submission" date="2023-11" db="UniProtKB">
        <authorList>
            <consortium name="WormBaseParasite"/>
        </authorList>
    </citation>
    <scope>IDENTIFICATION</scope>
</reference>
<proteinExistence type="predicted"/>
<feature type="region of interest" description="Disordered" evidence="1">
    <location>
        <begin position="40"/>
        <end position="64"/>
    </location>
</feature>
<dbReference type="AlphaFoldDB" id="A0AA85KLB3"/>
<sequence length="95" mass="11607">RNTISEKSTLNTPTLDRILSKVAIAEQYNLDTVNNNNAKHIEPETMPISPVRYGGRHNRRYNRDMRRLLRRQRRMMRQQRKMYRRGYGPFYRNRL</sequence>
<accession>A0AA85KLB3</accession>
<reference evidence="2" key="1">
    <citation type="submission" date="2022-06" db="EMBL/GenBank/DDBJ databases">
        <authorList>
            <person name="Berger JAMES D."/>
            <person name="Berger JAMES D."/>
        </authorList>
    </citation>
    <scope>NUCLEOTIDE SEQUENCE [LARGE SCALE GENOMIC DNA]</scope>
</reference>
<feature type="region of interest" description="Disordered" evidence="1">
    <location>
        <begin position="76"/>
        <end position="95"/>
    </location>
</feature>
<evidence type="ECO:0000313" key="3">
    <source>
        <dbReference type="WBParaSite" id="TREG1_94540.1"/>
    </source>
</evidence>
<dbReference type="WBParaSite" id="TREG1_94540.1">
    <property type="protein sequence ID" value="TREG1_94540.1"/>
    <property type="gene ID" value="TREG1_94540"/>
</dbReference>